<reference evidence="2" key="1">
    <citation type="submission" date="2016-08" db="EMBL/GenBank/DDBJ databases">
        <authorList>
            <person name="Seilhamer J.J."/>
        </authorList>
    </citation>
    <scope>NUCLEOTIDE SEQUENCE</scope>
    <source>
        <strain evidence="2">86</strain>
    </source>
</reference>
<name>A0A212L2X9_9HYPH</name>
<dbReference type="EMBL" id="FMJD01000002">
    <property type="protein sequence ID" value="SCM71911.1"/>
    <property type="molecule type" value="Genomic_DNA"/>
</dbReference>
<protein>
    <submittedName>
        <fullName evidence="2">Uncharacterized protein</fullName>
    </submittedName>
</protein>
<accession>A0A212L2X9</accession>
<evidence type="ECO:0000256" key="1">
    <source>
        <dbReference type="SAM" id="Phobius"/>
    </source>
</evidence>
<feature type="transmembrane region" description="Helical" evidence="1">
    <location>
        <begin position="12"/>
        <end position="35"/>
    </location>
</feature>
<dbReference type="AlphaFoldDB" id="A0A212L2X9"/>
<sequence length="61" mass="6588">MDSKGFNPTGRYFLYVSPIGSFTAKFSLAITACFSRACRRGRRRRTAGGAVAGVPSPKQIC</sequence>
<evidence type="ECO:0000313" key="2">
    <source>
        <dbReference type="EMBL" id="SCM71911.1"/>
    </source>
</evidence>
<organism evidence="2">
    <name type="scientific">uncultured Pleomorphomonas sp</name>
    <dbReference type="NCBI Taxonomy" id="442121"/>
    <lineage>
        <taxon>Bacteria</taxon>
        <taxon>Pseudomonadati</taxon>
        <taxon>Pseudomonadota</taxon>
        <taxon>Alphaproteobacteria</taxon>
        <taxon>Hyphomicrobiales</taxon>
        <taxon>Pleomorphomonadaceae</taxon>
        <taxon>Pleomorphomonas</taxon>
        <taxon>environmental samples</taxon>
    </lineage>
</organism>
<keyword evidence="1" id="KW-0472">Membrane</keyword>
<gene>
    <name evidence="2" type="ORF">KL86PLE_100384</name>
</gene>
<proteinExistence type="predicted"/>
<keyword evidence="1" id="KW-1133">Transmembrane helix</keyword>
<keyword evidence="1" id="KW-0812">Transmembrane</keyword>